<dbReference type="AlphaFoldDB" id="A0A918RZD0"/>
<organism evidence="7 8">
    <name type="scientific">Streptomyces echinoruber</name>
    <dbReference type="NCBI Taxonomy" id="68898"/>
    <lineage>
        <taxon>Bacteria</taxon>
        <taxon>Bacillati</taxon>
        <taxon>Actinomycetota</taxon>
        <taxon>Actinomycetes</taxon>
        <taxon>Kitasatosporales</taxon>
        <taxon>Streptomycetaceae</taxon>
        <taxon>Streptomyces</taxon>
    </lineage>
</organism>
<keyword evidence="5" id="KW-0680">Restriction system</keyword>
<dbReference type="PANTHER" id="PTHR10629:SF52">
    <property type="entry name" value="DNA (CYTOSINE-5)-METHYLTRANSFERASE 1"/>
    <property type="match status" value="1"/>
</dbReference>
<reference evidence="7" key="2">
    <citation type="submission" date="2020-09" db="EMBL/GenBank/DDBJ databases">
        <authorList>
            <person name="Sun Q."/>
            <person name="Ohkuma M."/>
        </authorList>
    </citation>
    <scope>NUCLEOTIDE SEQUENCE</scope>
    <source>
        <strain evidence="7">JCM 5016</strain>
    </source>
</reference>
<evidence type="ECO:0000313" key="7">
    <source>
        <dbReference type="EMBL" id="GHA14624.1"/>
    </source>
</evidence>
<dbReference type="GO" id="GO:0009307">
    <property type="term" value="P:DNA restriction-modification system"/>
    <property type="evidence" value="ECO:0007669"/>
    <property type="project" value="UniProtKB-KW"/>
</dbReference>
<evidence type="ECO:0000256" key="1">
    <source>
        <dbReference type="ARBA" id="ARBA00011975"/>
    </source>
</evidence>
<dbReference type="PROSITE" id="PS00094">
    <property type="entry name" value="C5_MTASE_1"/>
    <property type="match status" value="1"/>
</dbReference>
<comment type="caution">
    <text evidence="7">The sequence shown here is derived from an EMBL/GenBank/DDBJ whole genome shotgun (WGS) entry which is preliminary data.</text>
</comment>
<dbReference type="EMBL" id="BMWH01000039">
    <property type="protein sequence ID" value="GHA14624.1"/>
    <property type="molecule type" value="Genomic_DNA"/>
</dbReference>
<dbReference type="PRINTS" id="PR00105">
    <property type="entry name" value="C5METTRFRASE"/>
</dbReference>
<feature type="active site" evidence="6">
    <location>
        <position position="76"/>
    </location>
</feature>
<evidence type="ECO:0000256" key="2">
    <source>
        <dbReference type="ARBA" id="ARBA00022603"/>
    </source>
</evidence>
<dbReference type="InterPro" id="IPR018117">
    <property type="entry name" value="C5_DNA_meth_AS"/>
</dbReference>
<evidence type="ECO:0000256" key="6">
    <source>
        <dbReference type="PROSITE-ProRule" id="PRU01016"/>
    </source>
</evidence>
<comment type="similarity">
    <text evidence="6">Belongs to the class I-like SAM-binding methyltransferase superfamily. C5-methyltransferase family.</text>
</comment>
<evidence type="ECO:0000256" key="3">
    <source>
        <dbReference type="ARBA" id="ARBA00022679"/>
    </source>
</evidence>
<dbReference type="InterPro" id="IPR029063">
    <property type="entry name" value="SAM-dependent_MTases_sf"/>
</dbReference>
<protein>
    <recommendedName>
        <fullName evidence="1">DNA (cytosine-5-)-methyltransferase</fullName>
        <ecNumber evidence="1">2.1.1.37</ecNumber>
    </recommendedName>
</protein>
<evidence type="ECO:0000256" key="4">
    <source>
        <dbReference type="ARBA" id="ARBA00022691"/>
    </source>
</evidence>
<dbReference type="Gene3D" id="3.40.50.150">
    <property type="entry name" value="Vaccinia Virus protein VP39"/>
    <property type="match status" value="1"/>
</dbReference>
<keyword evidence="8" id="KW-1185">Reference proteome</keyword>
<reference evidence="7" key="1">
    <citation type="journal article" date="2014" name="Int. J. Syst. Evol. Microbiol.">
        <title>Complete genome sequence of Corynebacterium casei LMG S-19264T (=DSM 44701T), isolated from a smear-ripened cheese.</title>
        <authorList>
            <consortium name="US DOE Joint Genome Institute (JGI-PGF)"/>
            <person name="Walter F."/>
            <person name="Albersmeier A."/>
            <person name="Kalinowski J."/>
            <person name="Ruckert C."/>
        </authorList>
    </citation>
    <scope>NUCLEOTIDE SEQUENCE</scope>
    <source>
        <strain evidence="7">JCM 5016</strain>
    </source>
</reference>
<accession>A0A918RZD0</accession>
<sequence length="348" mass="36577">MTATSSPRVLDLFAGPGGWSEGLRPFGLRDVGIEIDPVACATRAAAGHLTIRADVAAYPTAPLRGKADGLIGSAPCQPFSNAGRRAGHSDMDLCHQGLDDLARGRDTRAILRTACADPRSVLVVEPLRYALDLRPGWIALEQVPAAAPLFAHIAGVLRSVGYSAWTGVLNAADYGVPQSRRRAFLLASRSVQVAPPEPTHAKDPGPDTLFGPARKPWVTMADALGWGYTRRPAPTVTGGGTRSGGAEPFGNTSRKAMRAAMDNPDHWAWKRPAYTVSGTIGHVGGKQAAASHLNLEPEEGARLQSFRDGYPFQGSKGQRSLQIGNAVPPLLATAVLAPVLQAAPEVAA</sequence>
<dbReference type="InterPro" id="IPR001525">
    <property type="entry name" value="C5_MeTfrase"/>
</dbReference>
<dbReference type="PANTHER" id="PTHR10629">
    <property type="entry name" value="CYTOSINE-SPECIFIC METHYLTRANSFERASE"/>
    <property type="match status" value="1"/>
</dbReference>
<dbReference type="Pfam" id="PF00145">
    <property type="entry name" value="DNA_methylase"/>
    <property type="match status" value="2"/>
</dbReference>
<dbReference type="EC" id="2.1.1.37" evidence="1"/>
<proteinExistence type="inferred from homology"/>
<dbReference type="InterPro" id="IPR050390">
    <property type="entry name" value="C5-Methyltransferase"/>
</dbReference>
<evidence type="ECO:0000313" key="8">
    <source>
        <dbReference type="Proteomes" id="UP000623010"/>
    </source>
</evidence>
<dbReference type="GO" id="GO:0003886">
    <property type="term" value="F:DNA (cytosine-5-)-methyltransferase activity"/>
    <property type="evidence" value="ECO:0007669"/>
    <property type="project" value="UniProtKB-EC"/>
</dbReference>
<keyword evidence="2 6" id="KW-0489">Methyltransferase</keyword>
<gene>
    <name evidence="7" type="ORF">GCM10010389_61680</name>
</gene>
<name>A0A918RZD0_9ACTN</name>
<dbReference type="Proteomes" id="UP000623010">
    <property type="component" value="Unassembled WGS sequence"/>
</dbReference>
<keyword evidence="4 6" id="KW-0949">S-adenosyl-L-methionine</keyword>
<dbReference type="GO" id="GO:0003677">
    <property type="term" value="F:DNA binding"/>
    <property type="evidence" value="ECO:0007669"/>
    <property type="project" value="TreeGrafter"/>
</dbReference>
<dbReference type="PROSITE" id="PS51679">
    <property type="entry name" value="SAM_MT_C5"/>
    <property type="match status" value="1"/>
</dbReference>
<evidence type="ECO:0000256" key="5">
    <source>
        <dbReference type="ARBA" id="ARBA00022747"/>
    </source>
</evidence>
<dbReference type="GO" id="GO:0032259">
    <property type="term" value="P:methylation"/>
    <property type="evidence" value="ECO:0007669"/>
    <property type="project" value="UniProtKB-KW"/>
</dbReference>
<keyword evidence="3 6" id="KW-0808">Transferase</keyword>
<dbReference type="RefSeq" id="WP_190060801.1">
    <property type="nucleotide sequence ID" value="NZ_BMWH01000039.1"/>
</dbReference>
<dbReference type="Gene3D" id="3.90.120.10">
    <property type="entry name" value="DNA Methylase, subunit A, domain 2"/>
    <property type="match status" value="1"/>
</dbReference>
<dbReference type="GO" id="GO:0044027">
    <property type="term" value="P:negative regulation of gene expression via chromosomal CpG island methylation"/>
    <property type="evidence" value="ECO:0007669"/>
    <property type="project" value="TreeGrafter"/>
</dbReference>
<dbReference type="SUPFAM" id="SSF53335">
    <property type="entry name" value="S-adenosyl-L-methionine-dependent methyltransferases"/>
    <property type="match status" value="1"/>
</dbReference>